<comment type="caution">
    <text evidence="2">The sequence shown here is derived from an EMBL/GenBank/DDBJ whole genome shotgun (WGS) entry which is preliminary data.</text>
</comment>
<evidence type="ECO:0000313" key="3">
    <source>
        <dbReference type="Proteomes" id="UP000194664"/>
    </source>
</evidence>
<dbReference type="AlphaFoldDB" id="A0A251X005"/>
<keyword evidence="3" id="KW-1185">Reference proteome</keyword>
<accession>A0A251X005</accession>
<feature type="region of interest" description="Disordered" evidence="1">
    <location>
        <begin position="165"/>
        <end position="185"/>
    </location>
</feature>
<evidence type="ECO:0000313" key="2">
    <source>
        <dbReference type="EMBL" id="OUD09891.1"/>
    </source>
</evidence>
<reference evidence="2 3" key="1">
    <citation type="submission" date="2016-12" db="EMBL/GenBank/DDBJ databases">
        <title>The draft genome sequence of HSLHS2.</title>
        <authorList>
            <person name="Hu D."/>
            <person name="Wang L."/>
            <person name="Shao Z."/>
        </authorList>
    </citation>
    <scope>NUCLEOTIDE SEQUENCE [LARGE SCALE GENOMIC DNA]</scope>
    <source>
        <strain evidence="2">MCCC 1A06712</strain>
    </source>
</reference>
<organism evidence="2 3">
    <name type="scientific">Marivivens niveibacter</name>
    <dbReference type="NCBI Taxonomy" id="1930667"/>
    <lineage>
        <taxon>Bacteria</taxon>
        <taxon>Pseudomonadati</taxon>
        <taxon>Pseudomonadota</taxon>
        <taxon>Alphaproteobacteria</taxon>
        <taxon>Rhodobacterales</taxon>
        <taxon>Paracoccaceae</taxon>
        <taxon>Marivivens group</taxon>
        <taxon>Marivivens</taxon>
    </lineage>
</organism>
<name>A0A251X005_9RHOB</name>
<evidence type="ECO:0008006" key="4">
    <source>
        <dbReference type="Google" id="ProtNLM"/>
    </source>
</evidence>
<dbReference type="Proteomes" id="UP000194664">
    <property type="component" value="Unassembled WGS sequence"/>
</dbReference>
<protein>
    <recommendedName>
        <fullName evidence="4">Sulfotransferase domain-containing protein</fullName>
    </recommendedName>
</protein>
<proteinExistence type="predicted"/>
<gene>
    <name evidence="2" type="ORF">BVC71_08715</name>
</gene>
<evidence type="ECO:0000256" key="1">
    <source>
        <dbReference type="SAM" id="MobiDB-lite"/>
    </source>
</evidence>
<sequence length="241" mass="27517">MQRFVISAPRSGLNWVRFCTEYFYGQRTPGKTSLIDKSDRPATVFVRSHDAMAWSRKSTSGAWQQINPASSQGGKVALILRDPLEAFVRMADKKLPQFRCYAGNIRFFTEAATDDKSVFYYNDLVQSPAEMKRLFDLMSFEPAEGKTVPSLSDMESQWAEVAAKSRGQYDKNQAAGGGSKTKDAPLDFKFHQRNLTDPEKMKAWRYLNRVLTDEEFALLERFEPPAHIPKASLFQRIADFF</sequence>
<dbReference type="EMBL" id="MSPP01000002">
    <property type="protein sequence ID" value="OUD09891.1"/>
    <property type="molecule type" value="Genomic_DNA"/>
</dbReference>